<evidence type="ECO:0000313" key="2">
    <source>
        <dbReference type="EMBL" id="GGZ98650.1"/>
    </source>
</evidence>
<keyword evidence="3" id="KW-1185">Reference proteome</keyword>
<gene>
    <name evidence="2" type="ORF">GCM10008090_03990</name>
</gene>
<organism evidence="2 3">
    <name type="scientific">Arenicella chitinivorans</name>
    <dbReference type="NCBI Taxonomy" id="1329800"/>
    <lineage>
        <taxon>Bacteria</taxon>
        <taxon>Pseudomonadati</taxon>
        <taxon>Pseudomonadota</taxon>
        <taxon>Gammaproteobacteria</taxon>
        <taxon>Arenicellales</taxon>
        <taxon>Arenicellaceae</taxon>
        <taxon>Arenicella</taxon>
    </lineage>
</organism>
<keyword evidence="1" id="KW-1133">Transmembrane helix</keyword>
<name>A0A918RG13_9GAMM</name>
<accession>A0A918RG13</accession>
<comment type="caution">
    <text evidence="2">The sequence shown here is derived from an EMBL/GenBank/DDBJ whole genome shotgun (WGS) entry which is preliminary data.</text>
</comment>
<proteinExistence type="predicted"/>
<keyword evidence="1" id="KW-0812">Transmembrane</keyword>
<dbReference type="RefSeq" id="WP_189398330.1">
    <property type="nucleotide sequence ID" value="NZ_BMXA01000001.1"/>
</dbReference>
<reference evidence="2" key="2">
    <citation type="submission" date="2020-09" db="EMBL/GenBank/DDBJ databases">
        <authorList>
            <person name="Sun Q."/>
            <person name="Kim S."/>
        </authorList>
    </citation>
    <scope>NUCLEOTIDE SEQUENCE</scope>
    <source>
        <strain evidence="2">KCTC 12711</strain>
    </source>
</reference>
<feature type="transmembrane region" description="Helical" evidence="1">
    <location>
        <begin position="33"/>
        <end position="51"/>
    </location>
</feature>
<dbReference type="Proteomes" id="UP000614811">
    <property type="component" value="Unassembled WGS sequence"/>
</dbReference>
<dbReference type="EMBL" id="BMXA01000001">
    <property type="protein sequence ID" value="GGZ98650.1"/>
    <property type="molecule type" value="Genomic_DNA"/>
</dbReference>
<reference evidence="2" key="1">
    <citation type="journal article" date="2014" name="Int. J. Syst. Evol. Microbiol.">
        <title>Complete genome sequence of Corynebacterium casei LMG S-19264T (=DSM 44701T), isolated from a smear-ripened cheese.</title>
        <authorList>
            <consortium name="US DOE Joint Genome Institute (JGI-PGF)"/>
            <person name="Walter F."/>
            <person name="Albersmeier A."/>
            <person name="Kalinowski J."/>
            <person name="Ruckert C."/>
        </authorList>
    </citation>
    <scope>NUCLEOTIDE SEQUENCE</scope>
    <source>
        <strain evidence="2">KCTC 12711</strain>
    </source>
</reference>
<keyword evidence="1" id="KW-0472">Membrane</keyword>
<protein>
    <submittedName>
        <fullName evidence="2">Uncharacterized protein</fullName>
    </submittedName>
</protein>
<evidence type="ECO:0000313" key="3">
    <source>
        <dbReference type="Proteomes" id="UP000614811"/>
    </source>
</evidence>
<dbReference type="AlphaFoldDB" id="A0A918RG13"/>
<evidence type="ECO:0000256" key="1">
    <source>
        <dbReference type="SAM" id="Phobius"/>
    </source>
</evidence>
<sequence length="100" mass="10891">MRVLGALGASQRRKLYAVQADDSAILLLLQQRATLFAVLAAVMFYCALTPGLRVPGLLVALLCTASFVVLALSGGDEMRHALQRVFWVDVVLMGRRPVFC</sequence>
<feature type="transmembrane region" description="Helical" evidence="1">
    <location>
        <begin position="57"/>
        <end position="75"/>
    </location>
</feature>